<name>K6XM39_9ALTE</name>
<evidence type="ECO:0008006" key="9">
    <source>
        <dbReference type="Google" id="ProtNLM"/>
    </source>
</evidence>
<accession>K6XM39</accession>
<evidence type="ECO:0000313" key="8">
    <source>
        <dbReference type="Proteomes" id="UP000006334"/>
    </source>
</evidence>
<dbReference type="eggNOG" id="COG0628">
    <property type="taxonomic scope" value="Bacteria"/>
</dbReference>
<reference evidence="7 8" key="1">
    <citation type="journal article" date="2017" name="Antonie Van Leeuwenhoek">
        <title>Rhizobium rhizosphaerae sp. nov., a novel species isolated from rice rhizosphere.</title>
        <authorList>
            <person name="Zhao J.J."/>
            <person name="Zhang J."/>
            <person name="Zhang R.J."/>
            <person name="Zhang C.W."/>
            <person name="Yin H.Q."/>
            <person name="Zhang X.X."/>
        </authorList>
    </citation>
    <scope>NUCLEOTIDE SEQUENCE [LARGE SCALE GENOMIC DNA]</scope>
    <source>
        <strain evidence="7 8">E3</strain>
    </source>
</reference>
<dbReference type="EMBL" id="BAEN01000004">
    <property type="protein sequence ID" value="GAC12731.1"/>
    <property type="molecule type" value="Genomic_DNA"/>
</dbReference>
<dbReference type="Pfam" id="PF01594">
    <property type="entry name" value="AI-2E_transport"/>
    <property type="match status" value="1"/>
</dbReference>
<feature type="transmembrane region" description="Helical" evidence="6">
    <location>
        <begin position="24"/>
        <end position="56"/>
    </location>
</feature>
<dbReference type="InterPro" id="IPR002549">
    <property type="entry name" value="AI-2E-like"/>
</dbReference>
<evidence type="ECO:0000256" key="1">
    <source>
        <dbReference type="ARBA" id="ARBA00004141"/>
    </source>
</evidence>
<keyword evidence="3 6" id="KW-0812">Transmembrane</keyword>
<proteinExistence type="inferred from homology"/>
<dbReference type="Proteomes" id="UP000006334">
    <property type="component" value="Unassembled WGS sequence"/>
</dbReference>
<evidence type="ECO:0000256" key="5">
    <source>
        <dbReference type="ARBA" id="ARBA00023136"/>
    </source>
</evidence>
<evidence type="ECO:0000256" key="2">
    <source>
        <dbReference type="ARBA" id="ARBA00009773"/>
    </source>
</evidence>
<dbReference type="GO" id="GO:0016020">
    <property type="term" value="C:membrane"/>
    <property type="evidence" value="ECO:0007669"/>
    <property type="project" value="UniProtKB-SubCell"/>
</dbReference>
<comment type="subcellular location">
    <subcellularLocation>
        <location evidence="1">Membrane</location>
        <topology evidence="1">Multi-pass membrane protein</topology>
    </subcellularLocation>
</comment>
<dbReference type="AlphaFoldDB" id="K6XM39"/>
<keyword evidence="8" id="KW-1185">Reference proteome</keyword>
<evidence type="ECO:0000256" key="3">
    <source>
        <dbReference type="ARBA" id="ARBA00022692"/>
    </source>
</evidence>
<evidence type="ECO:0000313" key="7">
    <source>
        <dbReference type="EMBL" id="GAC12731.1"/>
    </source>
</evidence>
<gene>
    <name evidence="7" type="ORF">GLIP_0076</name>
</gene>
<keyword evidence="5 6" id="KW-0472">Membrane</keyword>
<comment type="similarity">
    <text evidence="2">Belongs to the autoinducer-2 exporter (AI-2E) (TC 2.A.86) family.</text>
</comment>
<sequence length="73" mass="7786">MGQAAEGNVITPKLVGNSVGLHPVWLIISLSVFGSLFSFLALLVAVPIATILGVLIRFLIDKYKQSTLFNGSE</sequence>
<protein>
    <recommendedName>
        <fullName evidence="9">AI-2E family transporter</fullName>
    </recommendedName>
</protein>
<comment type="caution">
    <text evidence="7">The sequence shown here is derived from an EMBL/GenBank/DDBJ whole genome shotgun (WGS) entry which is preliminary data.</text>
</comment>
<evidence type="ECO:0000256" key="6">
    <source>
        <dbReference type="SAM" id="Phobius"/>
    </source>
</evidence>
<keyword evidence="4 6" id="KW-1133">Transmembrane helix</keyword>
<evidence type="ECO:0000256" key="4">
    <source>
        <dbReference type="ARBA" id="ARBA00022989"/>
    </source>
</evidence>
<organism evidence="7 8">
    <name type="scientific">Aliiglaciecola lipolytica E3</name>
    <dbReference type="NCBI Taxonomy" id="1127673"/>
    <lineage>
        <taxon>Bacteria</taxon>
        <taxon>Pseudomonadati</taxon>
        <taxon>Pseudomonadota</taxon>
        <taxon>Gammaproteobacteria</taxon>
        <taxon>Alteromonadales</taxon>
        <taxon>Alteromonadaceae</taxon>
        <taxon>Aliiglaciecola</taxon>
    </lineage>
</organism>